<accession>A0A8H3EXG5</accession>
<evidence type="ECO:0000313" key="2">
    <source>
        <dbReference type="EMBL" id="CAF9914446.1"/>
    </source>
</evidence>
<dbReference type="GO" id="GO:1990112">
    <property type="term" value="C:RQC complex"/>
    <property type="evidence" value="ECO:0007669"/>
    <property type="project" value="TreeGrafter"/>
</dbReference>
<feature type="compositionally biased region" description="Low complexity" evidence="1">
    <location>
        <begin position="698"/>
        <end position="711"/>
    </location>
</feature>
<dbReference type="PANTHER" id="PTHR22684:SF0">
    <property type="entry name" value="RIBOSOME QUALITY CONTROL COMPLEX SUBUNIT TCF25"/>
    <property type="match status" value="1"/>
</dbReference>
<feature type="compositionally biased region" description="Basic residues" evidence="1">
    <location>
        <begin position="88"/>
        <end position="101"/>
    </location>
</feature>
<comment type="caution">
    <text evidence="2">The sequence shown here is derived from an EMBL/GenBank/DDBJ whole genome shotgun (WGS) entry which is preliminary data.</text>
</comment>
<keyword evidence="3" id="KW-1185">Reference proteome</keyword>
<dbReference type="PANTHER" id="PTHR22684">
    <property type="entry name" value="NULP1-RELATED"/>
    <property type="match status" value="1"/>
</dbReference>
<protein>
    <recommendedName>
        <fullName evidence="4">Transcription factor 25</fullName>
    </recommendedName>
</protein>
<dbReference type="InterPro" id="IPR006994">
    <property type="entry name" value="TCF25/Rqc1"/>
</dbReference>
<dbReference type="GO" id="GO:0072344">
    <property type="term" value="P:rescue of stalled ribosome"/>
    <property type="evidence" value="ECO:0007669"/>
    <property type="project" value="TreeGrafter"/>
</dbReference>
<feature type="region of interest" description="Disordered" evidence="1">
    <location>
        <begin position="1"/>
        <end position="121"/>
    </location>
</feature>
<proteinExistence type="predicted"/>
<feature type="compositionally biased region" description="Pro residues" evidence="1">
    <location>
        <begin position="579"/>
        <end position="596"/>
    </location>
</feature>
<dbReference type="EMBL" id="CAJPDT010000013">
    <property type="protein sequence ID" value="CAF9914446.1"/>
    <property type="molecule type" value="Genomic_DNA"/>
</dbReference>
<sequence length="837" mass="93074">MSSRALRKLQREQEQQRQLIALKEDTASDNESEEEAPAGKILNAFDMLNKDEAEDESNDSGLADPDDVGDAEELTKTPQVAPSEKPKAKSKSKKKKNKKKGKAPEQAEASAKNAQGTAREPHLDEIDIALKSLSTKSNDGADVPLATKIDEVNLQLYRLLAVESKHLNALNEMKRLFGNVVLENEDEAAGAAGPTRRRGRVQNLDLGGALAGRHSPASRGQGLAGLALRRNPFILGKEEWPKATSGGLGMELVEKLEDGTTEFRFVHNTIYQDVQRQFQTCVESMDPQRMIALLQYNPYHISTLLQVSEIAKQQGDHSVSGDLLERALFSFGRSVHSSFTTALGEGKARLDFRRPENREFWLSAWRYVNNLGQRGTWRTAYEWAKLVLSLDPEGDPYRICLILDQLALRGGQSEHFLQLSRVPFYADDLWRGRLNVDISSALAEFKLKQAQECRASLKHCVKDYPWMFPRLFQELGIDHIPKSVWGKTPSTDRDKFECELYVHNAKDLWNTSEATSFLVEVVESADVASSRGKASKDTPLSHGPITLDEARHVLLSGVPSLINLIPREYTNMPTSSSDPLPPPDNVPSYDPAPPITPRATVYEPPFEAADVFDPEEDTPNPQSPEETQRRVGEAQELVGLQGFFRRFIPWINSSRTPNQTEAESDAFRARAAELGISREMIAERGRRALELLEGHIHPNATAPPAAENPNPDTVGTAVESEPVSAPSGNDSNDALDPQPDAPYDDNRNQRWLAGQGMLRLRDFCAQHGTDENAWDGGAVDAGIVAEYARRVLQLRQQRTRNFILDYPLTQGTSRDVRALVDREMGRVWERGGGGLES</sequence>
<dbReference type="Proteomes" id="UP000664534">
    <property type="component" value="Unassembled WGS sequence"/>
</dbReference>
<reference evidence="2" key="1">
    <citation type="submission" date="2021-03" db="EMBL/GenBank/DDBJ databases">
        <authorList>
            <person name="Tagirdzhanova G."/>
        </authorList>
    </citation>
    <scope>NUCLEOTIDE SEQUENCE</scope>
</reference>
<dbReference type="AlphaFoldDB" id="A0A8H3EXG5"/>
<evidence type="ECO:0000256" key="1">
    <source>
        <dbReference type="SAM" id="MobiDB-lite"/>
    </source>
</evidence>
<dbReference type="OrthoDB" id="205993at2759"/>
<name>A0A8H3EXG5_9LECA</name>
<feature type="region of interest" description="Disordered" evidence="1">
    <location>
        <begin position="698"/>
        <end position="748"/>
    </location>
</feature>
<feature type="compositionally biased region" description="Acidic residues" evidence="1">
    <location>
        <begin position="27"/>
        <end position="36"/>
    </location>
</feature>
<organism evidence="2 3">
    <name type="scientific">Imshaugia aleurites</name>
    <dbReference type="NCBI Taxonomy" id="172621"/>
    <lineage>
        <taxon>Eukaryota</taxon>
        <taxon>Fungi</taxon>
        <taxon>Dikarya</taxon>
        <taxon>Ascomycota</taxon>
        <taxon>Pezizomycotina</taxon>
        <taxon>Lecanoromycetes</taxon>
        <taxon>OSLEUM clade</taxon>
        <taxon>Lecanoromycetidae</taxon>
        <taxon>Lecanorales</taxon>
        <taxon>Lecanorineae</taxon>
        <taxon>Parmeliaceae</taxon>
        <taxon>Imshaugia</taxon>
    </lineage>
</organism>
<dbReference type="GO" id="GO:1990116">
    <property type="term" value="P:ribosome-associated ubiquitin-dependent protein catabolic process"/>
    <property type="evidence" value="ECO:0007669"/>
    <property type="project" value="TreeGrafter"/>
</dbReference>
<gene>
    <name evidence="2" type="ORF">IMSHALPRED_001912</name>
</gene>
<evidence type="ECO:0008006" key="4">
    <source>
        <dbReference type="Google" id="ProtNLM"/>
    </source>
</evidence>
<feature type="region of interest" description="Disordered" evidence="1">
    <location>
        <begin position="569"/>
        <end position="631"/>
    </location>
</feature>
<dbReference type="Pfam" id="PF04910">
    <property type="entry name" value="Tcf25"/>
    <property type="match status" value="1"/>
</dbReference>
<evidence type="ECO:0000313" key="3">
    <source>
        <dbReference type="Proteomes" id="UP000664534"/>
    </source>
</evidence>
<feature type="compositionally biased region" description="Acidic residues" evidence="1">
    <location>
        <begin position="52"/>
        <end position="72"/>
    </location>
</feature>